<organism evidence="1 2">
    <name type="scientific">Trichinella nativa</name>
    <dbReference type="NCBI Taxonomy" id="6335"/>
    <lineage>
        <taxon>Eukaryota</taxon>
        <taxon>Metazoa</taxon>
        <taxon>Ecdysozoa</taxon>
        <taxon>Nematoda</taxon>
        <taxon>Enoplea</taxon>
        <taxon>Dorylaimia</taxon>
        <taxon>Trichinellida</taxon>
        <taxon>Trichinellidae</taxon>
        <taxon>Trichinella</taxon>
    </lineage>
</organism>
<name>A0A1Y3EPK3_9BILA</name>
<sequence>MNDGGGELSKLLVSCFGRCFSRCAFYSGKEQLETCYSIDHCRLTVLIDIAARCPNLERYFEQFIQRAVVEMHDFTKSYSTSNKNELLQDIIEDVSASMLDEVCIIS</sequence>
<protein>
    <submittedName>
        <fullName evidence="1">Uncharacterized protein</fullName>
    </submittedName>
</protein>
<reference evidence="1 2" key="1">
    <citation type="submission" date="2015-04" db="EMBL/GenBank/DDBJ databases">
        <title>Draft genome of the roundworm Trichinella nativa.</title>
        <authorList>
            <person name="Mitreva M."/>
        </authorList>
    </citation>
    <scope>NUCLEOTIDE SEQUENCE [LARGE SCALE GENOMIC DNA]</scope>
    <source>
        <strain evidence="1 2">ISS45</strain>
    </source>
</reference>
<dbReference type="AlphaFoldDB" id="A0A1Y3EPK3"/>
<accession>A0A1Y3EPK3</accession>
<gene>
    <name evidence="1" type="ORF">D917_07203</name>
</gene>
<dbReference type="Proteomes" id="UP000243006">
    <property type="component" value="Unassembled WGS sequence"/>
</dbReference>
<dbReference type="EMBL" id="LVZM01005292">
    <property type="protein sequence ID" value="OUC47084.1"/>
    <property type="molecule type" value="Genomic_DNA"/>
</dbReference>
<proteinExistence type="predicted"/>
<evidence type="ECO:0000313" key="1">
    <source>
        <dbReference type="EMBL" id="OUC47084.1"/>
    </source>
</evidence>
<evidence type="ECO:0000313" key="2">
    <source>
        <dbReference type="Proteomes" id="UP000243006"/>
    </source>
</evidence>
<comment type="caution">
    <text evidence="1">The sequence shown here is derived from an EMBL/GenBank/DDBJ whole genome shotgun (WGS) entry which is preliminary data.</text>
</comment>